<feature type="domain" description="Cyclic nucleotide-binding" evidence="4">
    <location>
        <begin position="13"/>
        <end position="133"/>
    </location>
</feature>
<dbReference type="InterPro" id="IPR000595">
    <property type="entry name" value="cNMP-bd_dom"/>
</dbReference>
<dbReference type="SMART" id="SM00100">
    <property type="entry name" value="cNMP"/>
    <property type="match status" value="1"/>
</dbReference>
<evidence type="ECO:0000259" key="5">
    <source>
        <dbReference type="PROSITE" id="PS51063"/>
    </source>
</evidence>
<feature type="domain" description="HTH crp-type" evidence="5">
    <location>
        <begin position="147"/>
        <end position="216"/>
    </location>
</feature>
<dbReference type="InterPro" id="IPR036390">
    <property type="entry name" value="WH_DNA-bd_sf"/>
</dbReference>
<evidence type="ECO:0000256" key="2">
    <source>
        <dbReference type="ARBA" id="ARBA00023125"/>
    </source>
</evidence>
<dbReference type="SUPFAM" id="SSF51206">
    <property type="entry name" value="cAMP-binding domain-like"/>
    <property type="match status" value="1"/>
</dbReference>
<organism evidence="6">
    <name type="scientific">hydrothermal vent metagenome</name>
    <dbReference type="NCBI Taxonomy" id="652676"/>
    <lineage>
        <taxon>unclassified sequences</taxon>
        <taxon>metagenomes</taxon>
        <taxon>ecological metagenomes</taxon>
    </lineage>
</organism>
<keyword evidence="2" id="KW-0238">DNA-binding</keyword>
<dbReference type="InterPro" id="IPR018490">
    <property type="entry name" value="cNMP-bd_dom_sf"/>
</dbReference>
<name>A0A3B1ATU6_9ZZZZ</name>
<gene>
    <name evidence="6" type="ORF">MNBD_GAMMA20-568</name>
</gene>
<dbReference type="SUPFAM" id="SSF46785">
    <property type="entry name" value="Winged helix' DNA-binding domain"/>
    <property type="match status" value="1"/>
</dbReference>
<evidence type="ECO:0000259" key="4">
    <source>
        <dbReference type="PROSITE" id="PS50042"/>
    </source>
</evidence>
<evidence type="ECO:0000256" key="3">
    <source>
        <dbReference type="ARBA" id="ARBA00023163"/>
    </source>
</evidence>
<dbReference type="InterPro" id="IPR050397">
    <property type="entry name" value="Env_Response_Regulators"/>
</dbReference>
<reference evidence="6" key="1">
    <citation type="submission" date="2018-06" db="EMBL/GenBank/DDBJ databases">
        <authorList>
            <person name="Zhirakovskaya E."/>
        </authorList>
    </citation>
    <scope>NUCLEOTIDE SEQUENCE</scope>
</reference>
<dbReference type="GO" id="GO:0005829">
    <property type="term" value="C:cytosol"/>
    <property type="evidence" value="ECO:0007669"/>
    <property type="project" value="TreeGrafter"/>
</dbReference>
<evidence type="ECO:0000256" key="1">
    <source>
        <dbReference type="ARBA" id="ARBA00023015"/>
    </source>
</evidence>
<dbReference type="GO" id="GO:0003677">
    <property type="term" value="F:DNA binding"/>
    <property type="evidence" value="ECO:0007669"/>
    <property type="project" value="UniProtKB-KW"/>
</dbReference>
<dbReference type="Pfam" id="PF00027">
    <property type="entry name" value="cNMP_binding"/>
    <property type="match status" value="1"/>
</dbReference>
<dbReference type="PROSITE" id="PS50042">
    <property type="entry name" value="CNMP_BINDING_3"/>
    <property type="match status" value="1"/>
</dbReference>
<keyword evidence="1" id="KW-0805">Transcription regulation</keyword>
<dbReference type="AlphaFoldDB" id="A0A3B1ATU6"/>
<dbReference type="Gene3D" id="2.60.120.10">
    <property type="entry name" value="Jelly Rolls"/>
    <property type="match status" value="1"/>
</dbReference>
<keyword evidence="3" id="KW-0804">Transcription</keyword>
<dbReference type="PANTHER" id="PTHR24567:SF74">
    <property type="entry name" value="HTH-TYPE TRANSCRIPTIONAL REGULATOR ARCR"/>
    <property type="match status" value="1"/>
</dbReference>
<accession>A0A3B1ATU6</accession>
<dbReference type="Gene3D" id="1.10.10.10">
    <property type="entry name" value="Winged helix-like DNA-binding domain superfamily/Winged helix DNA-binding domain"/>
    <property type="match status" value="1"/>
</dbReference>
<dbReference type="PROSITE" id="PS00889">
    <property type="entry name" value="CNMP_BINDING_2"/>
    <property type="match status" value="1"/>
</dbReference>
<dbReference type="PRINTS" id="PR00103">
    <property type="entry name" value="CAMPKINASE"/>
</dbReference>
<dbReference type="SMART" id="SM00419">
    <property type="entry name" value="HTH_CRP"/>
    <property type="match status" value="1"/>
</dbReference>
<evidence type="ECO:0000313" key="6">
    <source>
        <dbReference type="EMBL" id="VAW97414.1"/>
    </source>
</evidence>
<dbReference type="InterPro" id="IPR014710">
    <property type="entry name" value="RmlC-like_jellyroll"/>
</dbReference>
<dbReference type="PROSITE" id="PS51063">
    <property type="entry name" value="HTH_CRP_2"/>
    <property type="match status" value="1"/>
</dbReference>
<dbReference type="InterPro" id="IPR018488">
    <property type="entry name" value="cNMP-bd_CS"/>
</dbReference>
<dbReference type="GO" id="GO:0003700">
    <property type="term" value="F:DNA-binding transcription factor activity"/>
    <property type="evidence" value="ECO:0007669"/>
    <property type="project" value="TreeGrafter"/>
</dbReference>
<sequence>MGIGVMNIKSISLFEELPDEDLQAISELAVTRQYPKNTLVMCEGDRSDSLYIVLSGKVKVFLNDEEGKEVTLNIQGEGEYFGELAMLDNAPRSASVMTLEKTRLAVVSKSAFDECLECNPKIALTVIQGLARRLRELTENVRSLALMDVYGRVAHTLLDLAEEKDGKLVVTQRLTQRDIASMVGASREMVSRILRDLTVGGYITSKNKIITINERLPSAW</sequence>
<dbReference type="InterPro" id="IPR036388">
    <property type="entry name" value="WH-like_DNA-bd_sf"/>
</dbReference>
<protein>
    <submittedName>
        <fullName evidence="6">cAMP-binding proteins - catabolite gene activator and regulatory subunit of cAMP-dependent protein kinases</fullName>
    </submittedName>
</protein>
<dbReference type="PANTHER" id="PTHR24567">
    <property type="entry name" value="CRP FAMILY TRANSCRIPTIONAL REGULATORY PROTEIN"/>
    <property type="match status" value="1"/>
</dbReference>
<dbReference type="EMBL" id="UOFU01000118">
    <property type="protein sequence ID" value="VAW97414.1"/>
    <property type="molecule type" value="Genomic_DNA"/>
</dbReference>
<dbReference type="CDD" id="cd00038">
    <property type="entry name" value="CAP_ED"/>
    <property type="match status" value="1"/>
</dbReference>
<dbReference type="InterPro" id="IPR012318">
    <property type="entry name" value="HTH_CRP"/>
</dbReference>
<proteinExistence type="predicted"/>
<dbReference type="Pfam" id="PF13545">
    <property type="entry name" value="HTH_Crp_2"/>
    <property type="match status" value="1"/>
</dbReference>